<name>A0ABZ0YTQ2_9GAMM</name>
<keyword evidence="7" id="KW-0862">Zinc</keyword>
<dbReference type="CDD" id="cd00009">
    <property type="entry name" value="AAA"/>
    <property type="match status" value="1"/>
</dbReference>
<dbReference type="PANTHER" id="PTHR11669:SF0">
    <property type="entry name" value="PROTEIN STICHEL-LIKE 2"/>
    <property type="match status" value="1"/>
</dbReference>
<comment type="subunit">
    <text evidence="11">DNA polymerase III contains a core (composed of alpha, epsilon and theta chains) that associates with a tau subunit. This core dimerizes to form the POLIII' complex. PolIII' associates with the gamma complex (composed of gamma, delta, delta', psi and chi chains) and with the beta chain to form the complete DNA polymerase III complex.</text>
</comment>
<evidence type="ECO:0000313" key="15">
    <source>
        <dbReference type="Proteomes" id="UP001327459"/>
    </source>
</evidence>
<dbReference type="CDD" id="cd18137">
    <property type="entry name" value="HLD_clamp_pol_III_gamma_tau"/>
    <property type="match status" value="1"/>
</dbReference>
<dbReference type="InterPro" id="IPR050238">
    <property type="entry name" value="DNA_Rep/Repair_Clamp_Loader"/>
</dbReference>
<dbReference type="Pfam" id="PF12169">
    <property type="entry name" value="DNA_pol3_gamma3"/>
    <property type="match status" value="1"/>
</dbReference>
<evidence type="ECO:0000256" key="4">
    <source>
        <dbReference type="ARBA" id="ARBA00022705"/>
    </source>
</evidence>
<evidence type="ECO:0000256" key="3">
    <source>
        <dbReference type="ARBA" id="ARBA00022695"/>
    </source>
</evidence>
<keyword evidence="8 11" id="KW-0067">ATP-binding</keyword>
<protein>
    <recommendedName>
        <fullName evidence="11">DNA polymerase III subunit gamma/tau</fullName>
        <ecNumber evidence="11">2.7.7.7</ecNumber>
    </recommendedName>
</protein>
<gene>
    <name evidence="11 14" type="primary">dnaX</name>
    <name evidence="14" type="ORF">SR882_07210</name>
</gene>
<comment type="function">
    <text evidence="11">DNA polymerase III is a complex, multichain enzyme responsible for most of the replicative synthesis in bacteria. This DNA polymerase also exhibits 3' to 5' exonuclease activity.</text>
</comment>
<dbReference type="InterPro" id="IPR012763">
    <property type="entry name" value="DNA_pol_III_sug/sutau_N"/>
</dbReference>
<dbReference type="Pfam" id="PF13177">
    <property type="entry name" value="DNA_pol3_delta2"/>
    <property type="match status" value="1"/>
</dbReference>
<evidence type="ECO:0000256" key="6">
    <source>
        <dbReference type="ARBA" id="ARBA00022741"/>
    </source>
</evidence>
<evidence type="ECO:0000256" key="2">
    <source>
        <dbReference type="ARBA" id="ARBA00022679"/>
    </source>
</evidence>
<organism evidence="14 15">
    <name type="scientific">Guyparkeria halophila</name>
    <dbReference type="NCBI Taxonomy" id="47960"/>
    <lineage>
        <taxon>Bacteria</taxon>
        <taxon>Pseudomonadati</taxon>
        <taxon>Pseudomonadota</taxon>
        <taxon>Gammaproteobacteria</taxon>
        <taxon>Chromatiales</taxon>
        <taxon>Thioalkalibacteraceae</taxon>
        <taxon>Guyparkeria</taxon>
    </lineage>
</organism>
<dbReference type="Gene3D" id="1.20.272.10">
    <property type="match status" value="1"/>
</dbReference>
<evidence type="ECO:0000256" key="8">
    <source>
        <dbReference type="ARBA" id="ARBA00022840"/>
    </source>
</evidence>
<dbReference type="InterPro" id="IPR008921">
    <property type="entry name" value="DNA_pol3_clamp-load_cplx_C"/>
</dbReference>
<dbReference type="Gene3D" id="3.30.300.150">
    <property type="entry name" value="DNA polymerase III, tau subunit, domain V"/>
    <property type="match status" value="1"/>
</dbReference>
<dbReference type="NCBIfam" id="NF005942">
    <property type="entry name" value="PRK07994.1"/>
    <property type="match status" value="1"/>
</dbReference>
<dbReference type="Proteomes" id="UP001327459">
    <property type="component" value="Chromosome"/>
</dbReference>
<feature type="compositionally biased region" description="Basic and acidic residues" evidence="12">
    <location>
        <begin position="558"/>
        <end position="582"/>
    </location>
</feature>
<keyword evidence="9 11" id="KW-0239">DNA-directed DNA polymerase</keyword>
<dbReference type="InterPro" id="IPR038249">
    <property type="entry name" value="PolIII_tau_V_sf"/>
</dbReference>
<feature type="region of interest" description="Disordered" evidence="12">
    <location>
        <begin position="349"/>
        <end position="384"/>
    </location>
</feature>
<dbReference type="PANTHER" id="PTHR11669">
    <property type="entry name" value="REPLICATION FACTOR C / DNA POLYMERASE III GAMMA-TAU SUBUNIT"/>
    <property type="match status" value="1"/>
</dbReference>
<evidence type="ECO:0000256" key="7">
    <source>
        <dbReference type="ARBA" id="ARBA00022833"/>
    </source>
</evidence>
<dbReference type="EC" id="2.7.7.7" evidence="11"/>
<dbReference type="GO" id="GO:0003887">
    <property type="term" value="F:DNA-directed DNA polymerase activity"/>
    <property type="evidence" value="ECO:0007669"/>
    <property type="project" value="UniProtKB-EC"/>
</dbReference>
<dbReference type="NCBIfam" id="TIGR02397">
    <property type="entry name" value="dnaX_nterm"/>
    <property type="match status" value="1"/>
</dbReference>
<feature type="region of interest" description="Disordered" evidence="12">
    <location>
        <begin position="417"/>
        <end position="452"/>
    </location>
</feature>
<comment type="catalytic activity">
    <reaction evidence="10 11">
        <text>DNA(n) + a 2'-deoxyribonucleoside 5'-triphosphate = DNA(n+1) + diphosphate</text>
        <dbReference type="Rhea" id="RHEA:22508"/>
        <dbReference type="Rhea" id="RHEA-COMP:17339"/>
        <dbReference type="Rhea" id="RHEA-COMP:17340"/>
        <dbReference type="ChEBI" id="CHEBI:33019"/>
        <dbReference type="ChEBI" id="CHEBI:61560"/>
        <dbReference type="ChEBI" id="CHEBI:173112"/>
        <dbReference type="EC" id="2.7.7.7"/>
    </reaction>
</comment>
<dbReference type="SUPFAM" id="SSF52540">
    <property type="entry name" value="P-loop containing nucleoside triphosphate hydrolases"/>
    <property type="match status" value="1"/>
</dbReference>
<keyword evidence="15" id="KW-1185">Reference proteome</keyword>
<evidence type="ECO:0000256" key="10">
    <source>
        <dbReference type="ARBA" id="ARBA00049244"/>
    </source>
</evidence>
<evidence type="ECO:0000256" key="9">
    <source>
        <dbReference type="ARBA" id="ARBA00022932"/>
    </source>
</evidence>
<dbReference type="InterPro" id="IPR022754">
    <property type="entry name" value="DNA_pol_III_gamma-3"/>
</dbReference>
<dbReference type="InterPro" id="IPR045085">
    <property type="entry name" value="HLD_clamp_pol_III_gamma_tau"/>
</dbReference>
<keyword evidence="2 11" id="KW-0808">Transferase</keyword>
<evidence type="ECO:0000256" key="1">
    <source>
        <dbReference type="ARBA" id="ARBA00006360"/>
    </source>
</evidence>
<dbReference type="Gene3D" id="1.10.8.60">
    <property type="match status" value="1"/>
</dbReference>
<dbReference type="SMART" id="SM00382">
    <property type="entry name" value="AAA"/>
    <property type="match status" value="1"/>
</dbReference>
<keyword evidence="5" id="KW-0479">Metal-binding</keyword>
<keyword evidence="6 11" id="KW-0547">Nucleotide-binding</keyword>
<evidence type="ECO:0000256" key="11">
    <source>
        <dbReference type="RuleBase" id="RU364063"/>
    </source>
</evidence>
<keyword evidence="3 11" id="KW-0548">Nucleotidyltransferase</keyword>
<feature type="domain" description="AAA+ ATPase" evidence="13">
    <location>
        <begin position="37"/>
        <end position="178"/>
    </location>
</feature>
<dbReference type="InterPro" id="IPR003593">
    <property type="entry name" value="AAA+_ATPase"/>
</dbReference>
<evidence type="ECO:0000259" key="13">
    <source>
        <dbReference type="SMART" id="SM00382"/>
    </source>
</evidence>
<sequence>MSYLVLARKWRPRRFDDMVGQGHVLQALTNALDRDRLHHAYLFTGTRGVGKTTVARIFAKALNCEQGVSSQPCGECAACREIDSGRFVDLIEVDAASRTKVDDTRDLLENVVYLPVKGRFKIYLIDEVHMFSQASFNALLKTLEEPPEHVKFLLATTDPQKLPVTVLSRCLQFNLRALPQAHIQTYLADILNREGLEADAEALRLVADAAGGSMRDALSLVDQAIGFCDGRLETDAIADMLGVTDRRLLHGLLEQLAAGDADGVFGLVDQALERSVDPARLLAELAEAVHQAALAQWLPTDAPALDADAATLQLWYQIALSGRRDIGWAPSPRVGLEMTLLRMLAFEPGAGRGGDGPPARQAASPATGHAPSRPAPAPASDQETAWAPVGVADREPAGYLAETAAANEATPAIASAEEGNRAAPDVGHVETPQVGEGQLSQPGQASQPGGGWTITPENWFEIVAQLSMPARSLAERCHAVNDEDSVVLVIDPGFLSMASKATQERLVAQLERLGVHQPVRFEVGDTSAVAAPVQGTPSGAPQQPSPSPDVPVETPAQIRERNEQATAEAREQSLRDHPAARVIGERAGAELIRESVRPIDGHHTVNEQ</sequence>
<proteinExistence type="inferred from homology"/>
<comment type="similarity">
    <text evidence="1 11">Belongs to the DnaX/STICHEL family.</text>
</comment>
<evidence type="ECO:0000313" key="14">
    <source>
        <dbReference type="EMBL" id="WQH15553.1"/>
    </source>
</evidence>
<dbReference type="InterPro" id="IPR027417">
    <property type="entry name" value="P-loop_NTPase"/>
</dbReference>
<feature type="region of interest" description="Disordered" evidence="12">
    <location>
        <begin position="530"/>
        <end position="582"/>
    </location>
</feature>
<feature type="compositionally biased region" description="Low complexity" evidence="12">
    <location>
        <begin position="437"/>
        <end position="447"/>
    </location>
</feature>
<evidence type="ECO:0000256" key="12">
    <source>
        <dbReference type="SAM" id="MobiDB-lite"/>
    </source>
</evidence>
<accession>A0ABZ0YTQ2</accession>
<dbReference type="Gene3D" id="3.40.50.300">
    <property type="entry name" value="P-loop containing nucleotide triphosphate hydrolases"/>
    <property type="match status" value="1"/>
</dbReference>
<dbReference type="SUPFAM" id="SSF48019">
    <property type="entry name" value="post-AAA+ oligomerization domain-like"/>
    <property type="match status" value="1"/>
</dbReference>
<evidence type="ECO:0000256" key="5">
    <source>
        <dbReference type="ARBA" id="ARBA00022723"/>
    </source>
</evidence>
<dbReference type="RefSeq" id="WP_322520581.1">
    <property type="nucleotide sequence ID" value="NZ_CP140153.1"/>
</dbReference>
<dbReference type="Pfam" id="PF22608">
    <property type="entry name" value="DNAX_ATPase_lid"/>
    <property type="match status" value="1"/>
</dbReference>
<reference evidence="14 15" key="1">
    <citation type="submission" date="2023-11" db="EMBL/GenBank/DDBJ databases">
        <title>MicrobeMod: A computational toolkit for identifying prokaryotic methylation and restriction-modification with nanopore sequencing.</title>
        <authorList>
            <person name="Crits-Christoph A."/>
            <person name="Kang S.C."/>
            <person name="Lee H."/>
            <person name="Ostrov N."/>
        </authorList>
    </citation>
    <scope>NUCLEOTIDE SEQUENCE [LARGE SCALE GENOMIC DNA]</scope>
    <source>
        <strain evidence="14 15">ATCC 49870</strain>
    </source>
</reference>
<keyword evidence="4 11" id="KW-0235">DNA replication</keyword>
<dbReference type="EMBL" id="CP140153">
    <property type="protein sequence ID" value="WQH15553.1"/>
    <property type="molecule type" value="Genomic_DNA"/>
</dbReference>